<dbReference type="InterPro" id="IPR002781">
    <property type="entry name" value="TM_pro_TauE-like"/>
</dbReference>
<feature type="transmembrane region" description="Helical" evidence="6">
    <location>
        <begin position="278"/>
        <end position="297"/>
    </location>
</feature>
<name>A0A7E4VNC9_PANRE</name>
<accession>A0A7E4VNC9</accession>
<feature type="transmembrane region" description="Helical" evidence="6">
    <location>
        <begin position="73"/>
        <end position="92"/>
    </location>
</feature>
<protein>
    <submittedName>
        <fullName evidence="8">Membrane transporter protein</fullName>
    </submittedName>
</protein>
<keyword evidence="3 6" id="KW-1133">Transmembrane helix</keyword>
<keyword evidence="7" id="KW-1185">Reference proteome</keyword>
<feature type="transmembrane region" description="Helical" evidence="6">
    <location>
        <begin position="171"/>
        <end position="192"/>
    </location>
</feature>
<reference evidence="8" key="2">
    <citation type="submission" date="2020-10" db="UniProtKB">
        <authorList>
            <consortium name="WormBaseParasite"/>
        </authorList>
    </citation>
    <scope>IDENTIFICATION</scope>
</reference>
<dbReference type="AlphaFoldDB" id="A0A7E4VNC9"/>
<feature type="transmembrane region" description="Helical" evidence="6">
    <location>
        <begin position="204"/>
        <end position="221"/>
    </location>
</feature>
<keyword evidence="2 6" id="KW-0812">Transmembrane</keyword>
<evidence type="ECO:0000256" key="1">
    <source>
        <dbReference type="ARBA" id="ARBA00004141"/>
    </source>
</evidence>
<evidence type="ECO:0000256" key="6">
    <source>
        <dbReference type="SAM" id="Phobius"/>
    </source>
</evidence>
<dbReference type="PANTHER" id="PTHR31154:SF4">
    <property type="entry name" value="MEMBRANE TRANSPORTER PROTEIN"/>
    <property type="match status" value="1"/>
</dbReference>
<feature type="transmembrane region" description="Helical" evidence="6">
    <location>
        <begin position="241"/>
        <end position="271"/>
    </location>
</feature>
<feature type="transmembrane region" description="Helical" evidence="6">
    <location>
        <begin position="363"/>
        <end position="382"/>
    </location>
</feature>
<dbReference type="Pfam" id="PF01925">
    <property type="entry name" value="TauE"/>
    <property type="match status" value="1"/>
</dbReference>
<evidence type="ECO:0000256" key="3">
    <source>
        <dbReference type="ARBA" id="ARBA00022989"/>
    </source>
</evidence>
<feature type="transmembrane region" description="Helical" evidence="6">
    <location>
        <begin position="148"/>
        <end position="165"/>
    </location>
</feature>
<dbReference type="GO" id="GO:0016020">
    <property type="term" value="C:membrane"/>
    <property type="evidence" value="ECO:0007669"/>
    <property type="project" value="UniProtKB-SubCell"/>
</dbReference>
<evidence type="ECO:0000256" key="4">
    <source>
        <dbReference type="ARBA" id="ARBA00023136"/>
    </source>
</evidence>
<evidence type="ECO:0000313" key="7">
    <source>
        <dbReference type="Proteomes" id="UP000492821"/>
    </source>
</evidence>
<keyword evidence="4 6" id="KW-0472">Membrane</keyword>
<proteinExistence type="predicted"/>
<feature type="compositionally biased region" description="Low complexity" evidence="5">
    <location>
        <begin position="7"/>
        <end position="24"/>
    </location>
</feature>
<reference evidence="7" key="1">
    <citation type="journal article" date="2013" name="Genetics">
        <title>The draft genome and transcriptome of Panagrellus redivivus are shaped by the harsh demands of a free-living lifestyle.</title>
        <authorList>
            <person name="Srinivasan J."/>
            <person name="Dillman A.R."/>
            <person name="Macchietto M.G."/>
            <person name="Heikkinen L."/>
            <person name="Lakso M."/>
            <person name="Fracchia K.M."/>
            <person name="Antoshechkin I."/>
            <person name="Mortazavi A."/>
            <person name="Wong G."/>
            <person name="Sternberg P.W."/>
        </authorList>
    </citation>
    <scope>NUCLEOTIDE SEQUENCE [LARGE SCALE GENOMIC DNA]</scope>
    <source>
        <strain evidence="7">MT8872</strain>
    </source>
</reference>
<dbReference type="Proteomes" id="UP000492821">
    <property type="component" value="Unassembled WGS sequence"/>
</dbReference>
<evidence type="ECO:0000313" key="8">
    <source>
        <dbReference type="WBParaSite" id="Pan_g23211.t1"/>
    </source>
</evidence>
<dbReference type="WBParaSite" id="Pan_g23211.t1">
    <property type="protein sequence ID" value="Pan_g23211.t1"/>
    <property type="gene ID" value="Pan_g23211"/>
</dbReference>
<feature type="region of interest" description="Disordered" evidence="5">
    <location>
        <begin position="1"/>
        <end position="24"/>
    </location>
</feature>
<evidence type="ECO:0000256" key="2">
    <source>
        <dbReference type="ARBA" id="ARBA00022692"/>
    </source>
</evidence>
<comment type="subcellular location">
    <subcellularLocation>
        <location evidence="1">Membrane</location>
        <topology evidence="1">Multi-pass membrane protein</topology>
    </subcellularLocation>
</comment>
<sequence>MTAQVFPTSTLSLPSVDTSSSSADSHVSLSRSAKIRRFFRKYFLEGQKLDQSLQKRFNEDYDSLPWYEKNRKYLAFLIPMTFWHLVWWPLAIRYNFFALYPTRYAMAVVMILGATVAGATSEGGGAVAFPVMTLLLKIDPIAARDFSLMIQSCGMASASFAVFFMRVQVEWMALFFVSIGAMFSIVIGLQFVDDLFDAHVKKMMFVSIWFSFAISLLILNLQKKRKTFDKIQNFNWQRALILFVTGIVGGLCSAFAGSGVDICAFSMLTLFFRVSEKVATPTTVILMAINTVIGFYWRHAIMSEVATLTWEYFEVAIPVVVVCAPIGAFLSSHCHRQALASFVYILELASLIGFLATSPPLRLIFIGAGIIVFSLGFFLLISRLGSRIHGLRHNKTSFREHPLAVS</sequence>
<evidence type="ECO:0000256" key="5">
    <source>
        <dbReference type="SAM" id="MobiDB-lite"/>
    </source>
</evidence>
<feature type="transmembrane region" description="Helical" evidence="6">
    <location>
        <begin position="104"/>
        <end position="136"/>
    </location>
</feature>
<dbReference type="PANTHER" id="PTHR31154">
    <property type="entry name" value="MEMBRANE TRANSPORTER PROTEIN"/>
    <property type="match status" value="1"/>
</dbReference>
<feature type="transmembrane region" description="Helical" evidence="6">
    <location>
        <begin position="312"/>
        <end position="331"/>
    </location>
</feature>
<organism evidence="7 8">
    <name type="scientific">Panagrellus redivivus</name>
    <name type="common">Microworm</name>
    <dbReference type="NCBI Taxonomy" id="6233"/>
    <lineage>
        <taxon>Eukaryota</taxon>
        <taxon>Metazoa</taxon>
        <taxon>Ecdysozoa</taxon>
        <taxon>Nematoda</taxon>
        <taxon>Chromadorea</taxon>
        <taxon>Rhabditida</taxon>
        <taxon>Tylenchina</taxon>
        <taxon>Panagrolaimomorpha</taxon>
        <taxon>Panagrolaimoidea</taxon>
        <taxon>Panagrolaimidae</taxon>
        <taxon>Panagrellus</taxon>
    </lineage>
</organism>